<dbReference type="AlphaFoldDB" id="Q1ISU0"/>
<dbReference type="OrthoDB" id="123414at2"/>
<gene>
    <name evidence="2" type="ordered locus">Acid345_1057</name>
</gene>
<sequence>MSPFRHLSNQLLTSLCGLDSRSLPGQHLRIVNERRAHTRFPCEGVVELLSPDRALRTWGMLADISTGGFYANMSHPLPAKAPVHFILQLRDLNIEGDGVIATTHPGVGMGIAISLLGPADRVVYRALLREIEAESEPASFPHGEE</sequence>
<dbReference type="Pfam" id="PF07238">
    <property type="entry name" value="PilZ"/>
    <property type="match status" value="1"/>
</dbReference>
<proteinExistence type="predicted"/>
<protein>
    <submittedName>
        <fullName evidence="2">Type IV pilus assembly PilZ</fullName>
    </submittedName>
</protein>
<feature type="domain" description="PilZ" evidence="1">
    <location>
        <begin position="33"/>
        <end position="112"/>
    </location>
</feature>
<reference evidence="2 3" key="1">
    <citation type="journal article" date="2009" name="Appl. Environ. Microbiol.">
        <title>Three genomes from the phylum Acidobacteria provide insight into the lifestyles of these microorganisms in soils.</title>
        <authorList>
            <person name="Ward N.L."/>
            <person name="Challacombe J.F."/>
            <person name="Janssen P.H."/>
            <person name="Henrissat B."/>
            <person name="Coutinho P.M."/>
            <person name="Wu M."/>
            <person name="Xie G."/>
            <person name="Haft D.H."/>
            <person name="Sait M."/>
            <person name="Badger J."/>
            <person name="Barabote R.D."/>
            <person name="Bradley B."/>
            <person name="Brettin T.S."/>
            <person name="Brinkac L.M."/>
            <person name="Bruce D."/>
            <person name="Creasy T."/>
            <person name="Daugherty S.C."/>
            <person name="Davidsen T.M."/>
            <person name="DeBoy R.T."/>
            <person name="Detter J.C."/>
            <person name="Dodson R.J."/>
            <person name="Durkin A.S."/>
            <person name="Ganapathy A."/>
            <person name="Gwinn-Giglio M."/>
            <person name="Han C.S."/>
            <person name="Khouri H."/>
            <person name="Kiss H."/>
            <person name="Kothari S.P."/>
            <person name="Madupu R."/>
            <person name="Nelson K.E."/>
            <person name="Nelson W.C."/>
            <person name="Paulsen I."/>
            <person name="Penn K."/>
            <person name="Ren Q."/>
            <person name="Rosovitz M.J."/>
            <person name="Selengut J.D."/>
            <person name="Shrivastava S."/>
            <person name="Sullivan S.A."/>
            <person name="Tapia R."/>
            <person name="Thompson L.S."/>
            <person name="Watkins K.L."/>
            <person name="Yang Q."/>
            <person name="Yu C."/>
            <person name="Zafar N."/>
            <person name="Zhou L."/>
            <person name="Kuske C.R."/>
        </authorList>
    </citation>
    <scope>NUCLEOTIDE SEQUENCE [LARGE SCALE GENOMIC DNA]</scope>
    <source>
        <strain evidence="2 3">Ellin345</strain>
    </source>
</reference>
<accession>Q1ISU0</accession>
<dbReference type="InterPro" id="IPR009875">
    <property type="entry name" value="PilZ_domain"/>
</dbReference>
<dbReference type="Gene3D" id="2.40.10.220">
    <property type="entry name" value="predicted glycosyltransferase like domains"/>
    <property type="match status" value="1"/>
</dbReference>
<evidence type="ECO:0000259" key="1">
    <source>
        <dbReference type="Pfam" id="PF07238"/>
    </source>
</evidence>
<dbReference type="EMBL" id="CP000360">
    <property type="protein sequence ID" value="ABF40060.1"/>
    <property type="molecule type" value="Genomic_DNA"/>
</dbReference>
<organism evidence="2 3">
    <name type="scientific">Koribacter versatilis (strain Ellin345)</name>
    <dbReference type="NCBI Taxonomy" id="204669"/>
    <lineage>
        <taxon>Bacteria</taxon>
        <taxon>Pseudomonadati</taxon>
        <taxon>Acidobacteriota</taxon>
        <taxon>Terriglobia</taxon>
        <taxon>Terriglobales</taxon>
        <taxon>Candidatus Korobacteraceae</taxon>
        <taxon>Candidatus Korobacter</taxon>
    </lineage>
</organism>
<evidence type="ECO:0000313" key="2">
    <source>
        <dbReference type="EMBL" id="ABF40060.1"/>
    </source>
</evidence>
<keyword evidence="3" id="KW-1185">Reference proteome</keyword>
<dbReference type="KEGG" id="aba:Acid345_1057"/>
<evidence type="ECO:0000313" key="3">
    <source>
        <dbReference type="Proteomes" id="UP000002432"/>
    </source>
</evidence>
<dbReference type="HOGENOM" id="CLU_149265_0_0_0"/>
<name>Q1ISU0_KORVE</name>
<dbReference type="Proteomes" id="UP000002432">
    <property type="component" value="Chromosome"/>
</dbReference>
<dbReference type="GO" id="GO:0035438">
    <property type="term" value="F:cyclic-di-GMP binding"/>
    <property type="evidence" value="ECO:0007669"/>
    <property type="project" value="InterPro"/>
</dbReference>
<dbReference type="STRING" id="204669.Acid345_1057"/>
<dbReference type="EnsemblBacteria" id="ABF40060">
    <property type="protein sequence ID" value="ABF40060"/>
    <property type="gene ID" value="Acid345_1057"/>
</dbReference>
<dbReference type="SUPFAM" id="SSF141371">
    <property type="entry name" value="PilZ domain-like"/>
    <property type="match status" value="1"/>
</dbReference>